<name>A0ABT6F708_9BACT</name>
<evidence type="ECO:0000313" key="2">
    <source>
        <dbReference type="EMBL" id="MDG3003366.1"/>
    </source>
</evidence>
<evidence type="ECO:0000259" key="1">
    <source>
        <dbReference type="Pfam" id="PF00501"/>
    </source>
</evidence>
<dbReference type="Gene3D" id="3.40.50.12780">
    <property type="entry name" value="N-terminal domain of ligase-like"/>
    <property type="match status" value="1"/>
</dbReference>
<dbReference type="SUPFAM" id="SSF56801">
    <property type="entry name" value="Acetyl-CoA synthetase-like"/>
    <property type="match status" value="1"/>
</dbReference>
<dbReference type="PANTHER" id="PTHR43767:SF1">
    <property type="entry name" value="NONRIBOSOMAL PEPTIDE SYNTHASE PES1 (EUROFUNG)-RELATED"/>
    <property type="match status" value="1"/>
</dbReference>
<dbReference type="Gene3D" id="3.30.300.30">
    <property type="match status" value="1"/>
</dbReference>
<sequence length="537" mass="58360">MFRPLSPLPTAWRSLLHAFVIQARRIPGRIAMRDSTGAKLTYSETLMRAAALSRVFARELGEEEYVGLMLPPMVPSAVANLALGLLGKVAVNLNYTTNQAMVDSAVEQCGIRKVITSARVLEKCHIRPKVDLVMLEDVPAKVRTTDKMFAAFTGKLAPMALLERLMPGLGTRKLDDLATVIFTSGSTGDPKGVMLTHRNILSNVHQVEEQIHLDDQEVILGILPFFHSFGYTIGLWTGLVLGKTVVYHFNPLDARTIGKLCDEHDVTLVAGTPSFTRMYLKSCSPQQFHALKHLLLGAEKLKDETYREIKEILKIEPMQGYGTTELSPVVAVNVPAPAKLPDGRTIYANRPGTVGLPVPGTAVKTVDPESGADLPPGATGLICVKGPQVMPGYLNKPEATAKVLIDGWYSTGDLGFVDQDGFLTITDRISRFSKIAGEMVPHVGVETAIMAAAGVDEHAVAVTAIPDPKHGERLCVLYTNLNATPDEIHRRLVAAGVPRLWIPSVRDFVSIEEVPITGTGKIDLRALRELAVRQPVA</sequence>
<dbReference type="InterPro" id="IPR045851">
    <property type="entry name" value="AMP-bd_C_sf"/>
</dbReference>
<comment type="caution">
    <text evidence="2">The sequence shown here is derived from an EMBL/GenBank/DDBJ whole genome shotgun (WGS) entry which is preliminary data.</text>
</comment>
<dbReference type="PANTHER" id="PTHR43767">
    <property type="entry name" value="LONG-CHAIN-FATTY-ACID--COA LIGASE"/>
    <property type="match status" value="1"/>
</dbReference>
<dbReference type="InterPro" id="IPR042099">
    <property type="entry name" value="ANL_N_sf"/>
</dbReference>
<evidence type="ECO:0000313" key="3">
    <source>
        <dbReference type="Proteomes" id="UP001216907"/>
    </source>
</evidence>
<dbReference type="InterPro" id="IPR020845">
    <property type="entry name" value="AMP-binding_CS"/>
</dbReference>
<dbReference type="PROSITE" id="PS00455">
    <property type="entry name" value="AMP_BINDING"/>
    <property type="match status" value="1"/>
</dbReference>
<dbReference type="EMBL" id="JARRAG010000001">
    <property type="protein sequence ID" value="MDG3003366.1"/>
    <property type="molecule type" value="Genomic_DNA"/>
</dbReference>
<dbReference type="InterPro" id="IPR050237">
    <property type="entry name" value="ATP-dep_AMP-bd_enzyme"/>
</dbReference>
<dbReference type="RefSeq" id="WP_277860349.1">
    <property type="nucleotide sequence ID" value="NZ_JARRAG010000001.1"/>
</dbReference>
<accession>A0ABT6F708</accession>
<reference evidence="2 3" key="1">
    <citation type="submission" date="2023-03" db="EMBL/GenBank/DDBJ databases">
        <title>Paludisphaera mucosa sp. nov. a novel planctomycete from northern fen.</title>
        <authorList>
            <person name="Ivanova A."/>
        </authorList>
    </citation>
    <scope>NUCLEOTIDE SEQUENCE [LARGE SCALE GENOMIC DNA]</scope>
    <source>
        <strain evidence="2 3">Pla2</strain>
    </source>
</reference>
<proteinExistence type="predicted"/>
<keyword evidence="3" id="KW-1185">Reference proteome</keyword>
<feature type="domain" description="AMP-dependent synthetase/ligase" evidence="1">
    <location>
        <begin position="22"/>
        <end position="394"/>
    </location>
</feature>
<organism evidence="2 3">
    <name type="scientific">Paludisphaera mucosa</name>
    <dbReference type="NCBI Taxonomy" id="3030827"/>
    <lineage>
        <taxon>Bacteria</taxon>
        <taxon>Pseudomonadati</taxon>
        <taxon>Planctomycetota</taxon>
        <taxon>Planctomycetia</taxon>
        <taxon>Isosphaerales</taxon>
        <taxon>Isosphaeraceae</taxon>
        <taxon>Paludisphaera</taxon>
    </lineage>
</organism>
<protein>
    <submittedName>
        <fullName evidence="2">AMP-binding protein</fullName>
    </submittedName>
</protein>
<dbReference type="Pfam" id="PF00501">
    <property type="entry name" value="AMP-binding"/>
    <property type="match status" value="1"/>
</dbReference>
<dbReference type="Proteomes" id="UP001216907">
    <property type="component" value="Unassembled WGS sequence"/>
</dbReference>
<gene>
    <name evidence="2" type="ORF">PZE19_06280</name>
</gene>
<dbReference type="InterPro" id="IPR000873">
    <property type="entry name" value="AMP-dep_synth/lig_dom"/>
</dbReference>